<proteinExistence type="predicted"/>
<evidence type="ECO:0000256" key="1">
    <source>
        <dbReference type="SAM" id="Coils"/>
    </source>
</evidence>
<evidence type="ECO:0000313" key="3">
    <source>
        <dbReference type="Proteomes" id="UP001295444"/>
    </source>
</evidence>
<evidence type="ECO:0000313" key="2">
    <source>
        <dbReference type="EMBL" id="CAH2274245.1"/>
    </source>
</evidence>
<reference evidence="2" key="1">
    <citation type="submission" date="2022-03" db="EMBL/GenBank/DDBJ databases">
        <authorList>
            <person name="Alioto T."/>
            <person name="Alioto T."/>
            <person name="Gomez Garrido J."/>
        </authorList>
    </citation>
    <scope>NUCLEOTIDE SEQUENCE</scope>
</reference>
<name>A0AAD1RLV3_PELCU</name>
<keyword evidence="1" id="KW-0175">Coiled coil</keyword>
<keyword evidence="3" id="KW-1185">Reference proteome</keyword>
<sequence>MKSHQRKLLVDFSHHGAELLETTKKERLSDSLQNKVQLVEDELRRGYRQEALTLNAAIENLTRIYLTRLQTLEKEFRSAQLELDQAEKQQMEAQKTHFELLHQNWQLLKTLQQLRQSLEKSDHRKDRRTWIASEIPRWKRAGSPNRHYLL</sequence>
<protein>
    <submittedName>
        <fullName evidence="2">Uncharacterized protein</fullName>
    </submittedName>
</protein>
<dbReference type="Proteomes" id="UP001295444">
    <property type="component" value="Chromosome 03"/>
</dbReference>
<dbReference type="EMBL" id="OW240914">
    <property type="protein sequence ID" value="CAH2274245.1"/>
    <property type="molecule type" value="Genomic_DNA"/>
</dbReference>
<accession>A0AAD1RLV3</accession>
<feature type="coiled-coil region" evidence="1">
    <location>
        <begin position="69"/>
        <end position="96"/>
    </location>
</feature>
<dbReference type="AlphaFoldDB" id="A0AAD1RLV3"/>
<gene>
    <name evidence="2" type="ORF">PECUL_23A022591</name>
</gene>
<organism evidence="2 3">
    <name type="scientific">Pelobates cultripes</name>
    <name type="common">Western spadefoot toad</name>
    <dbReference type="NCBI Taxonomy" id="61616"/>
    <lineage>
        <taxon>Eukaryota</taxon>
        <taxon>Metazoa</taxon>
        <taxon>Chordata</taxon>
        <taxon>Craniata</taxon>
        <taxon>Vertebrata</taxon>
        <taxon>Euteleostomi</taxon>
        <taxon>Amphibia</taxon>
        <taxon>Batrachia</taxon>
        <taxon>Anura</taxon>
        <taxon>Pelobatoidea</taxon>
        <taxon>Pelobatidae</taxon>
        <taxon>Pelobates</taxon>
    </lineage>
</organism>